<feature type="transmembrane region" description="Helical" evidence="7">
    <location>
        <begin position="225"/>
        <end position="244"/>
    </location>
</feature>
<keyword evidence="6 7" id="KW-0472">Membrane</keyword>
<comment type="similarity">
    <text evidence="2">Belongs to the EamA transporter family.</text>
</comment>
<evidence type="ECO:0000256" key="7">
    <source>
        <dbReference type="SAM" id="Phobius"/>
    </source>
</evidence>
<dbReference type="STRING" id="584787.GCA_001247655_01939"/>
<comment type="caution">
    <text evidence="10">The sequence shown here is derived from an EMBL/GenBank/DDBJ whole genome shotgun (WGS) entry which is preliminary data.</text>
</comment>
<feature type="transmembrane region" description="Helical" evidence="7">
    <location>
        <begin position="65"/>
        <end position="86"/>
    </location>
</feature>
<evidence type="ECO:0000256" key="4">
    <source>
        <dbReference type="ARBA" id="ARBA00022692"/>
    </source>
</evidence>
<evidence type="ECO:0000256" key="6">
    <source>
        <dbReference type="ARBA" id="ARBA00023136"/>
    </source>
</evidence>
<feature type="transmembrane region" description="Helical" evidence="7">
    <location>
        <begin position="195"/>
        <end position="213"/>
    </location>
</feature>
<evidence type="ECO:0000256" key="1">
    <source>
        <dbReference type="ARBA" id="ARBA00004651"/>
    </source>
</evidence>
<feature type="transmembrane region" description="Helical" evidence="7">
    <location>
        <begin position="93"/>
        <end position="112"/>
    </location>
</feature>
<evidence type="ECO:0000256" key="3">
    <source>
        <dbReference type="ARBA" id="ARBA00022475"/>
    </source>
</evidence>
<dbReference type="SUPFAM" id="SSF103481">
    <property type="entry name" value="Multidrug resistance efflux transporter EmrE"/>
    <property type="match status" value="2"/>
</dbReference>
<comment type="subcellular location">
    <subcellularLocation>
        <location evidence="1">Cell membrane</location>
        <topology evidence="1">Multi-pass membrane protein</topology>
    </subcellularLocation>
</comment>
<organism evidence="10 11">
    <name type="scientific">Gallaecimonas pentaromativorans</name>
    <dbReference type="NCBI Taxonomy" id="584787"/>
    <lineage>
        <taxon>Bacteria</taxon>
        <taxon>Pseudomonadati</taxon>
        <taxon>Pseudomonadota</taxon>
        <taxon>Gammaproteobacteria</taxon>
        <taxon>Enterobacterales</taxon>
        <taxon>Gallaecimonadaceae</taxon>
        <taxon>Gallaecimonas</taxon>
    </lineage>
</organism>
<dbReference type="PANTHER" id="PTHR22911">
    <property type="entry name" value="ACYL-MALONYL CONDENSING ENZYME-RELATED"/>
    <property type="match status" value="1"/>
</dbReference>
<dbReference type="AlphaFoldDB" id="A0A3N1PFE3"/>
<dbReference type="InterPro" id="IPR037185">
    <property type="entry name" value="EmrE-like"/>
</dbReference>
<dbReference type="PANTHER" id="PTHR22911:SF137">
    <property type="entry name" value="SOLUTE CARRIER FAMILY 35 MEMBER G2-RELATED"/>
    <property type="match status" value="1"/>
</dbReference>
<dbReference type="GO" id="GO:0016020">
    <property type="term" value="C:membrane"/>
    <property type="evidence" value="ECO:0007669"/>
    <property type="project" value="InterPro"/>
</dbReference>
<evidence type="ECO:0000313" key="11">
    <source>
        <dbReference type="Proteomes" id="UP000268033"/>
    </source>
</evidence>
<sequence>MLFESLALAAACCWAVASLFSASAARHLGAFAFSRWRMACVSLMLWSVSLVSGGWQSLNSGSIEVMALSGLVGIFIGDTALFAAMNCLGPRRAVVLFACHSLFSVLLGYLVLGETLKGLTLVGCMLVASGVMGAVLFGRREGENHHWEQDNGKLAVGVALGLLSALCQASATLMVKPVMAGDIDAVSASAVRMSTALGLHLLLLWSGAAIAKARLPINWAVLGKVAINGFLSMGVGMTLILYALRYGEVGLVAMLSSVSPVLILPLLWLVQKRAPAKGAWLGAMVTVIGTMLIVSR</sequence>
<accession>A0A3N1PFE3</accession>
<keyword evidence="8" id="KW-0732">Signal</keyword>
<feature type="chain" id="PRO_5018071209" evidence="8">
    <location>
        <begin position="25"/>
        <end position="296"/>
    </location>
</feature>
<gene>
    <name evidence="10" type="ORF">EDC28_101350</name>
</gene>
<feature type="domain" description="EamA" evidence="9">
    <location>
        <begin position="5"/>
        <end position="134"/>
    </location>
</feature>
<evidence type="ECO:0000256" key="8">
    <source>
        <dbReference type="SAM" id="SignalP"/>
    </source>
</evidence>
<feature type="domain" description="EamA" evidence="9">
    <location>
        <begin position="157"/>
        <end position="294"/>
    </location>
</feature>
<feature type="transmembrane region" description="Helical" evidence="7">
    <location>
        <begin position="277"/>
        <end position="295"/>
    </location>
</feature>
<dbReference type="RefSeq" id="WP_050657940.1">
    <property type="nucleotide sequence ID" value="NZ_LFWC01000002.1"/>
</dbReference>
<dbReference type="InterPro" id="IPR000620">
    <property type="entry name" value="EamA_dom"/>
</dbReference>
<protein>
    <submittedName>
        <fullName evidence="10">Putative membrane protein</fullName>
    </submittedName>
</protein>
<dbReference type="Proteomes" id="UP000268033">
    <property type="component" value="Unassembled WGS sequence"/>
</dbReference>
<evidence type="ECO:0000313" key="10">
    <source>
        <dbReference type="EMBL" id="ROQ30664.1"/>
    </source>
</evidence>
<name>A0A3N1PFE3_9GAMM</name>
<evidence type="ECO:0000259" key="9">
    <source>
        <dbReference type="Pfam" id="PF00892"/>
    </source>
</evidence>
<evidence type="ECO:0000256" key="5">
    <source>
        <dbReference type="ARBA" id="ARBA00022989"/>
    </source>
</evidence>
<evidence type="ECO:0000256" key="2">
    <source>
        <dbReference type="ARBA" id="ARBA00007362"/>
    </source>
</evidence>
<dbReference type="OrthoDB" id="7841315at2"/>
<keyword evidence="3" id="KW-1003">Cell membrane</keyword>
<keyword evidence="11" id="KW-1185">Reference proteome</keyword>
<feature type="transmembrane region" description="Helical" evidence="7">
    <location>
        <begin position="154"/>
        <end position="175"/>
    </location>
</feature>
<keyword evidence="5 7" id="KW-1133">Transmembrane helix</keyword>
<feature type="transmembrane region" description="Helical" evidence="7">
    <location>
        <begin position="118"/>
        <end position="138"/>
    </location>
</feature>
<dbReference type="EMBL" id="RJUL01000001">
    <property type="protein sequence ID" value="ROQ30664.1"/>
    <property type="molecule type" value="Genomic_DNA"/>
</dbReference>
<keyword evidence="4 7" id="KW-0812">Transmembrane</keyword>
<feature type="transmembrane region" description="Helical" evidence="7">
    <location>
        <begin position="250"/>
        <end position="270"/>
    </location>
</feature>
<proteinExistence type="inferred from homology"/>
<reference evidence="10 11" key="1">
    <citation type="submission" date="2018-11" db="EMBL/GenBank/DDBJ databases">
        <title>Genomic Encyclopedia of Type Strains, Phase IV (KMG-IV): sequencing the most valuable type-strain genomes for metagenomic binning, comparative biology and taxonomic classification.</title>
        <authorList>
            <person name="Goeker M."/>
        </authorList>
    </citation>
    <scope>NUCLEOTIDE SEQUENCE [LARGE SCALE GENOMIC DNA]</scope>
    <source>
        <strain evidence="10 11">DSM 21945</strain>
    </source>
</reference>
<feature type="signal peptide" evidence="8">
    <location>
        <begin position="1"/>
        <end position="24"/>
    </location>
</feature>
<dbReference type="Pfam" id="PF00892">
    <property type="entry name" value="EamA"/>
    <property type="match status" value="2"/>
</dbReference>